<dbReference type="AlphaFoldDB" id="A0A6I6MNC2"/>
<evidence type="ECO:0000313" key="2">
    <source>
        <dbReference type="EMBL" id="QGZ94257.1"/>
    </source>
</evidence>
<evidence type="ECO:0000313" key="3">
    <source>
        <dbReference type="Proteomes" id="UP000431269"/>
    </source>
</evidence>
<gene>
    <name evidence="2" type="ORF">DSM104635_01073</name>
</gene>
<dbReference type="Pfam" id="PF26624">
    <property type="entry name" value="DUF8200"/>
    <property type="match status" value="1"/>
</dbReference>
<reference evidence="3" key="1">
    <citation type="submission" date="2019-12" db="EMBL/GenBank/DDBJ databases">
        <title>Complete genome of Terracaulis silvestris 0127_4.</title>
        <authorList>
            <person name="Vieira S."/>
            <person name="Riedel T."/>
            <person name="Sproer C."/>
            <person name="Pascual J."/>
            <person name="Boedeker C."/>
            <person name="Overmann J."/>
        </authorList>
    </citation>
    <scope>NUCLEOTIDE SEQUENCE [LARGE SCALE GENOMIC DNA]</scope>
    <source>
        <strain evidence="3">0127_4</strain>
    </source>
</reference>
<proteinExistence type="predicted"/>
<accession>A0A6I6MNC2</accession>
<dbReference type="RefSeq" id="WP_158765207.1">
    <property type="nucleotide sequence ID" value="NZ_CP047045.1"/>
</dbReference>
<dbReference type="Proteomes" id="UP000431269">
    <property type="component" value="Chromosome"/>
</dbReference>
<evidence type="ECO:0008006" key="4">
    <source>
        <dbReference type="Google" id="ProtNLM"/>
    </source>
</evidence>
<organism evidence="2 3">
    <name type="scientific">Terricaulis silvestris</name>
    <dbReference type="NCBI Taxonomy" id="2686094"/>
    <lineage>
        <taxon>Bacteria</taxon>
        <taxon>Pseudomonadati</taxon>
        <taxon>Pseudomonadota</taxon>
        <taxon>Alphaproteobacteria</taxon>
        <taxon>Caulobacterales</taxon>
        <taxon>Caulobacteraceae</taxon>
        <taxon>Terricaulis</taxon>
    </lineage>
</organism>
<protein>
    <recommendedName>
        <fullName evidence="4">YARHG domain-containing protein</fullName>
    </recommendedName>
</protein>
<feature type="chain" id="PRO_5026136829" description="YARHG domain-containing protein" evidence="1">
    <location>
        <begin position="24"/>
        <end position="111"/>
    </location>
</feature>
<sequence>MSVFRSVVLAAVVSVAFAAPAFARDPVFTAKLEAPVSEATRVIAQNAVWNCEGDTCLARPTHAATVRSCRQFVREAGARVVAYGPAGGELSADEIARCNGESTAGQTQNAR</sequence>
<name>A0A6I6MNC2_9CAUL</name>
<dbReference type="NCBIfam" id="NF047636">
    <property type="entry name" value="CC_3452_fam"/>
    <property type="match status" value="1"/>
</dbReference>
<dbReference type="EMBL" id="CP047045">
    <property type="protein sequence ID" value="QGZ94257.1"/>
    <property type="molecule type" value="Genomic_DNA"/>
</dbReference>
<feature type="signal peptide" evidence="1">
    <location>
        <begin position="1"/>
        <end position="23"/>
    </location>
</feature>
<evidence type="ECO:0000256" key="1">
    <source>
        <dbReference type="SAM" id="SignalP"/>
    </source>
</evidence>
<keyword evidence="1" id="KW-0732">Signal</keyword>
<dbReference type="InterPro" id="IPR058513">
    <property type="entry name" value="DUF8200"/>
</dbReference>
<dbReference type="InterPro" id="IPR058067">
    <property type="entry name" value="CC_3452-like"/>
</dbReference>
<keyword evidence="3" id="KW-1185">Reference proteome</keyword>
<dbReference type="KEGG" id="tsv:DSM104635_01073"/>